<evidence type="ECO:0000256" key="5">
    <source>
        <dbReference type="SAM" id="Phobius"/>
    </source>
</evidence>
<name>A0ABT5KJE6_9BURK</name>
<comment type="subcellular location">
    <subcellularLocation>
        <location evidence="1">Membrane</location>
        <topology evidence="1">Multi-pass membrane protein</topology>
    </subcellularLocation>
</comment>
<feature type="transmembrane region" description="Helical" evidence="5">
    <location>
        <begin position="100"/>
        <end position="122"/>
    </location>
</feature>
<evidence type="ECO:0000313" key="7">
    <source>
        <dbReference type="Proteomes" id="UP001221189"/>
    </source>
</evidence>
<accession>A0ABT5KJE6</accession>
<protein>
    <submittedName>
        <fullName evidence="6">CvpA family protein</fullName>
    </submittedName>
</protein>
<organism evidence="6 7">
    <name type="scientific">Roseateles albus</name>
    <dbReference type="NCBI Taxonomy" id="2987525"/>
    <lineage>
        <taxon>Bacteria</taxon>
        <taxon>Pseudomonadati</taxon>
        <taxon>Pseudomonadota</taxon>
        <taxon>Betaproteobacteria</taxon>
        <taxon>Burkholderiales</taxon>
        <taxon>Sphaerotilaceae</taxon>
        <taxon>Roseateles</taxon>
    </lineage>
</organism>
<dbReference type="Pfam" id="PF02674">
    <property type="entry name" value="Colicin_V"/>
    <property type="match status" value="1"/>
</dbReference>
<gene>
    <name evidence="6" type="ORF">PRZ03_20770</name>
</gene>
<proteinExistence type="predicted"/>
<dbReference type="RefSeq" id="WP_273602073.1">
    <property type="nucleotide sequence ID" value="NZ_JAQQXT010000016.1"/>
</dbReference>
<feature type="transmembrane region" description="Helical" evidence="5">
    <location>
        <begin position="61"/>
        <end position="80"/>
    </location>
</feature>
<dbReference type="PANTHER" id="PTHR36926">
    <property type="entry name" value="COLICIN V PRODUCTION PROTEIN"/>
    <property type="match status" value="1"/>
</dbReference>
<reference evidence="6 7" key="1">
    <citation type="submission" date="2022-10" db="EMBL/GenBank/DDBJ databases">
        <title>Paucibacter sp. hw1 Genome sequencing.</title>
        <authorList>
            <person name="Park S."/>
        </authorList>
    </citation>
    <scope>NUCLEOTIDE SEQUENCE [LARGE SCALE GENOMIC DNA]</scope>
    <source>
        <strain evidence="7">hw1</strain>
    </source>
</reference>
<keyword evidence="4 5" id="KW-0472">Membrane</keyword>
<dbReference type="EMBL" id="JAQQXT010000016">
    <property type="protein sequence ID" value="MDC8774006.1"/>
    <property type="molecule type" value="Genomic_DNA"/>
</dbReference>
<dbReference type="PANTHER" id="PTHR36926:SF1">
    <property type="entry name" value="COLICIN V PRODUCTION PROTEIN"/>
    <property type="match status" value="1"/>
</dbReference>
<keyword evidence="3 5" id="KW-1133">Transmembrane helix</keyword>
<evidence type="ECO:0000256" key="2">
    <source>
        <dbReference type="ARBA" id="ARBA00022692"/>
    </source>
</evidence>
<dbReference type="Proteomes" id="UP001221189">
    <property type="component" value="Unassembled WGS sequence"/>
</dbReference>
<sequence>MTSWVDWALLGLLAVSALLGLWRGLVFELLSIAGWLMAYFGAPILAPLVESWLPQQRFEASLLHVLGLCLSFILILLVWTLGAKLVRALLHATPLSLVDRLLGCIFGFLRGLLVCLILAVLVGMTPAKDWSSWHDSQLAAGLQKVLNEVRPALPDELLKLIPA</sequence>
<keyword evidence="2 5" id="KW-0812">Transmembrane</keyword>
<keyword evidence="7" id="KW-1185">Reference proteome</keyword>
<dbReference type="InterPro" id="IPR052719">
    <property type="entry name" value="CvpA-like"/>
</dbReference>
<evidence type="ECO:0000256" key="3">
    <source>
        <dbReference type="ARBA" id="ARBA00022989"/>
    </source>
</evidence>
<dbReference type="InterPro" id="IPR003825">
    <property type="entry name" value="Colicin-V_CvpA"/>
</dbReference>
<evidence type="ECO:0000256" key="1">
    <source>
        <dbReference type="ARBA" id="ARBA00004141"/>
    </source>
</evidence>
<evidence type="ECO:0000313" key="6">
    <source>
        <dbReference type="EMBL" id="MDC8774006.1"/>
    </source>
</evidence>
<feature type="transmembrane region" description="Helical" evidence="5">
    <location>
        <begin position="7"/>
        <end position="26"/>
    </location>
</feature>
<evidence type="ECO:0000256" key="4">
    <source>
        <dbReference type="ARBA" id="ARBA00023136"/>
    </source>
</evidence>
<feature type="transmembrane region" description="Helical" evidence="5">
    <location>
        <begin position="32"/>
        <end position="49"/>
    </location>
</feature>
<comment type="caution">
    <text evidence="6">The sequence shown here is derived from an EMBL/GenBank/DDBJ whole genome shotgun (WGS) entry which is preliminary data.</text>
</comment>